<gene>
    <name evidence="1" type="ORF">M9H77_24243</name>
</gene>
<protein>
    <submittedName>
        <fullName evidence="1">Uncharacterized protein</fullName>
    </submittedName>
</protein>
<dbReference type="EMBL" id="CM044705">
    <property type="protein sequence ID" value="KAI5664920.1"/>
    <property type="molecule type" value="Genomic_DNA"/>
</dbReference>
<dbReference type="Proteomes" id="UP001060085">
    <property type="component" value="Linkage Group LG05"/>
</dbReference>
<keyword evidence="2" id="KW-1185">Reference proteome</keyword>
<proteinExistence type="predicted"/>
<evidence type="ECO:0000313" key="1">
    <source>
        <dbReference type="EMBL" id="KAI5664920.1"/>
    </source>
</evidence>
<accession>A0ACC0AX40</accession>
<name>A0ACC0AX40_CATRO</name>
<organism evidence="1 2">
    <name type="scientific">Catharanthus roseus</name>
    <name type="common">Madagascar periwinkle</name>
    <name type="synonym">Vinca rosea</name>
    <dbReference type="NCBI Taxonomy" id="4058"/>
    <lineage>
        <taxon>Eukaryota</taxon>
        <taxon>Viridiplantae</taxon>
        <taxon>Streptophyta</taxon>
        <taxon>Embryophyta</taxon>
        <taxon>Tracheophyta</taxon>
        <taxon>Spermatophyta</taxon>
        <taxon>Magnoliopsida</taxon>
        <taxon>eudicotyledons</taxon>
        <taxon>Gunneridae</taxon>
        <taxon>Pentapetalae</taxon>
        <taxon>asterids</taxon>
        <taxon>lamiids</taxon>
        <taxon>Gentianales</taxon>
        <taxon>Apocynaceae</taxon>
        <taxon>Rauvolfioideae</taxon>
        <taxon>Vinceae</taxon>
        <taxon>Catharanthinae</taxon>
        <taxon>Catharanthus</taxon>
    </lineage>
</organism>
<sequence>MNAPADHDDDGVLEEGEEIFLEEGDIIEEIPVDEEELPDADDGEGSDPEVYDEADDSLHTFTGHTGELYTVACSPTDPTLVATGGGDDKGFLWSIGQGDWAFELQGHTDSISSLAFSSDGQLVGSGSFDGLVKVWDISTRTLKWTLEGPSGGIEWIRWHPKGHLVLAGSEDSTAWMWNADKGAYLNMFAGHGGTVTCGDFTPDGKTICTGSDDATMRIWNPRSGDVIHIVRESSQANFVGCLRAH</sequence>
<comment type="caution">
    <text evidence="1">The sequence shown here is derived from an EMBL/GenBank/DDBJ whole genome shotgun (WGS) entry which is preliminary data.</text>
</comment>
<reference evidence="2" key="1">
    <citation type="journal article" date="2023" name="Nat. Plants">
        <title>Single-cell RNA sequencing provides a high-resolution roadmap for understanding the multicellular compartmentation of specialized metabolism.</title>
        <authorList>
            <person name="Sun S."/>
            <person name="Shen X."/>
            <person name="Li Y."/>
            <person name="Li Y."/>
            <person name="Wang S."/>
            <person name="Li R."/>
            <person name="Zhang H."/>
            <person name="Shen G."/>
            <person name="Guo B."/>
            <person name="Wei J."/>
            <person name="Xu J."/>
            <person name="St-Pierre B."/>
            <person name="Chen S."/>
            <person name="Sun C."/>
        </authorList>
    </citation>
    <scope>NUCLEOTIDE SEQUENCE [LARGE SCALE GENOMIC DNA]</scope>
</reference>
<evidence type="ECO:0000313" key="2">
    <source>
        <dbReference type="Proteomes" id="UP001060085"/>
    </source>
</evidence>